<keyword evidence="3" id="KW-0813">Transport</keyword>
<evidence type="ECO:0000256" key="14">
    <source>
        <dbReference type="ARBA" id="ARBA00022990"/>
    </source>
</evidence>
<evidence type="ECO:0000256" key="18">
    <source>
        <dbReference type="ARBA" id="ARBA00023310"/>
    </source>
</evidence>
<dbReference type="InterPro" id="IPR019344">
    <property type="entry name" value="F1F0-ATPsyn_F_prd"/>
</dbReference>
<gene>
    <name evidence="27" type="ORF">J1605_020486</name>
</gene>
<keyword evidence="5" id="KW-0597">Phosphoprotein</keyword>
<dbReference type="GO" id="GO:0005743">
    <property type="term" value="C:mitochondrial inner membrane"/>
    <property type="evidence" value="ECO:0007669"/>
    <property type="project" value="UniProtKB-SubCell"/>
</dbReference>
<comment type="caution">
    <text evidence="27">The sequence shown here is derived from an EMBL/GenBank/DDBJ whole genome shotgun (WGS) entry which is preliminary data.</text>
</comment>
<evidence type="ECO:0000256" key="19">
    <source>
        <dbReference type="ARBA" id="ARBA00032201"/>
    </source>
</evidence>
<evidence type="ECO:0000256" key="2">
    <source>
        <dbReference type="ARBA" id="ARBA00005895"/>
    </source>
</evidence>
<evidence type="ECO:0000256" key="17">
    <source>
        <dbReference type="ARBA" id="ARBA00023136"/>
    </source>
</evidence>
<keyword evidence="10" id="KW-0375">Hydrogen ion transport</keyword>
<evidence type="ECO:0000256" key="1">
    <source>
        <dbReference type="ARBA" id="ARBA00004434"/>
    </source>
</evidence>
<evidence type="ECO:0000256" key="16">
    <source>
        <dbReference type="ARBA" id="ARBA00023128"/>
    </source>
</evidence>
<dbReference type="EMBL" id="JAIQCJ010001201">
    <property type="protein sequence ID" value="KAJ8791764.1"/>
    <property type="molecule type" value="Genomic_DNA"/>
</dbReference>
<evidence type="ECO:0000259" key="26">
    <source>
        <dbReference type="PROSITE" id="PS50805"/>
    </source>
</evidence>
<dbReference type="PROSITE" id="PS50157">
    <property type="entry name" value="ZINC_FINGER_C2H2_2"/>
    <property type="match status" value="1"/>
</dbReference>
<evidence type="ECO:0000256" key="3">
    <source>
        <dbReference type="ARBA" id="ARBA00022448"/>
    </source>
</evidence>
<keyword evidence="8" id="KW-0677">Repeat</keyword>
<dbReference type="GO" id="GO:0046933">
    <property type="term" value="F:proton-transporting ATP synthase activity, rotational mechanism"/>
    <property type="evidence" value="ECO:0007669"/>
    <property type="project" value="TreeGrafter"/>
</dbReference>
<evidence type="ECO:0000256" key="6">
    <source>
        <dbReference type="ARBA" id="ARBA00022692"/>
    </source>
</evidence>
<keyword evidence="13 24" id="KW-1133">Transmembrane helix</keyword>
<dbReference type="GO" id="GO:0006355">
    <property type="term" value="P:regulation of DNA-templated transcription"/>
    <property type="evidence" value="ECO:0007669"/>
    <property type="project" value="InterPro"/>
</dbReference>
<evidence type="ECO:0000256" key="11">
    <source>
        <dbReference type="ARBA" id="ARBA00022792"/>
    </source>
</evidence>
<organism evidence="27 28">
    <name type="scientific">Eschrichtius robustus</name>
    <name type="common">California gray whale</name>
    <name type="synonym">Eschrichtius gibbosus</name>
    <dbReference type="NCBI Taxonomy" id="9764"/>
    <lineage>
        <taxon>Eukaryota</taxon>
        <taxon>Metazoa</taxon>
        <taxon>Chordata</taxon>
        <taxon>Craniata</taxon>
        <taxon>Vertebrata</taxon>
        <taxon>Euteleostomi</taxon>
        <taxon>Mammalia</taxon>
        <taxon>Eutheria</taxon>
        <taxon>Laurasiatheria</taxon>
        <taxon>Artiodactyla</taxon>
        <taxon>Whippomorpha</taxon>
        <taxon>Cetacea</taxon>
        <taxon>Mysticeti</taxon>
        <taxon>Eschrichtiidae</taxon>
        <taxon>Eschrichtius</taxon>
    </lineage>
</organism>
<dbReference type="FunFam" id="3.30.160.60:FF:002343">
    <property type="entry name" value="Zinc finger protein 33A"/>
    <property type="match status" value="1"/>
</dbReference>
<dbReference type="SUPFAM" id="SSF109640">
    <property type="entry name" value="KRAB domain (Kruppel-associated box)"/>
    <property type="match status" value="1"/>
</dbReference>
<dbReference type="InterPro" id="IPR001909">
    <property type="entry name" value="KRAB"/>
</dbReference>
<keyword evidence="28" id="KW-1185">Reference proteome</keyword>
<dbReference type="InterPro" id="IPR013087">
    <property type="entry name" value="Znf_C2H2_type"/>
</dbReference>
<dbReference type="Pfam" id="PF10206">
    <property type="entry name" value="WRW"/>
    <property type="match status" value="1"/>
</dbReference>
<dbReference type="PROSITE" id="PS50805">
    <property type="entry name" value="KRAB"/>
    <property type="match status" value="1"/>
</dbReference>
<keyword evidence="6 24" id="KW-0812">Transmembrane</keyword>
<evidence type="ECO:0000259" key="25">
    <source>
        <dbReference type="PROSITE" id="PS50157"/>
    </source>
</evidence>
<keyword evidence="15" id="KW-0406">Ion transport</keyword>
<dbReference type="InterPro" id="IPR036051">
    <property type="entry name" value="KRAB_dom_sf"/>
</dbReference>
<evidence type="ECO:0000256" key="8">
    <source>
        <dbReference type="ARBA" id="ARBA00022737"/>
    </source>
</evidence>
<evidence type="ECO:0000313" key="27">
    <source>
        <dbReference type="EMBL" id="KAJ8791764.1"/>
    </source>
</evidence>
<evidence type="ECO:0000256" key="21">
    <source>
        <dbReference type="ARBA" id="ARBA00064647"/>
    </source>
</evidence>
<feature type="domain" description="C2H2-type" evidence="25">
    <location>
        <begin position="113"/>
        <end position="140"/>
    </location>
</feature>
<keyword evidence="7" id="KW-0479">Metal-binding</keyword>
<dbReference type="AlphaFoldDB" id="A0AB34HMM3"/>
<feature type="transmembrane region" description="Helical" evidence="24">
    <location>
        <begin position="199"/>
        <end position="217"/>
    </location>
</feature>
<sequence length="232" mass="27038">MAHGPITFKYVAIEFFQHEWEFLDLVQKKLYCSVMMENYSNLVSLGHSISKPDIIVLLEQEKEPWMVVREETRNWSTDLDSSHKIISDRKTFIAGKHSSLLLHQRIHSGEKPYEDEECGKAFSYASNFVQHGKVDIGADSQDSKMESVVPLKEKKLLNVKLRELASWILMRDFILKGTAGAFQRGYYWYYNKYFNMKKGSIVGLSMLLAAYMLFSYCSSYKELKHEQPSEYL</sequence>
<dbReference type="GO" id="GO:0042776">
    <property type="term" value="P:proton motive force-driven mitochondrial ATP synthesis"/>
    <property type="evidence" value="ECO:0007669"/>
    <property type="project" value="TreeGrafter"/>
</dbReference>
<comment type="subcellular location">
    <subcellularLocation>
        <location evidence="1">Mitochondrion inner membrane</location>
        <topology evidence="1">Single-pass membrane protein</topology>
    </subcellularLocation>
</comment>
<evidence type="ECO:0000313" key="28">
    <source>
        <dbReference type="Proteomes" id="UP001159641"/>
    </source>
</evidence>
<comment type="subunit">
    <text evidence="21">Component of the ATP synthase complex composed at least of ATP5F1A/subunit alpha, ATP5F1B/subunit beta, ATP5MC1/subunit c (homooctomer), MT-ATP6/subunit a, MT-ATP8/subunit 8, ATP5ME/subunit e, ATP5MF/subunit f, ATP5MG/subunit g, ATP5MK/subunit k, ATP5MJ/subunit j, ATP5F1C/subunit gamma, ATP5F1D/subunit delta, ATP5F1E/subunit epsilon, ATP5PF/subunit F6, ATP5PB/subunit b, ATP5PD/subunit d, ATP5PO/subunit OSCP. ATP synthase complex consists of a soluble F(1) head domain (subunits alpha(3) and beta(3)) - the catalytic core - and a membrane F(0) domain - the membrane proton channel (subunits c, a, 8, e, f, g, k and j). These two domains are linked by a central stalk (subunits gamma, delta, and epsilon) rotating inside the F1 region and a stationary peripheral stalk (subunits F6, b, d, and OSCP).</text>
</comment>
<accession>A0AB34HMM3</accession>
<evidence type="ECO:0000256" key="20">
    <source>
        <dbReference type="ARBA" id="ARBA00054012"/>
    </source>
</evidence>
<dbReference type="PANTHER" id="PTHR13080">
    <property type="entry name" value="ATP SYNTHASE F CHAIN, MITOCHONDRIAL-RELATED"/>
    <property type="match status" value="1"/>
</dbReference>
<keyword evidence="14" id="KW-0007">Acetylation</keyword>
<dbReference type="GO" id="GO:0045259">
    <property type="term" value="C:proton-transporting ATP synthase complex"/>
    <property type="evidence" value="ECO:0007669"/>
    <property type="project" value="UniProtKB-KW"/>
</dbReference>
<evidence type="ECO:0000256" key="10">
    <source>
        <dbReference type="ARBA" id="ARBA00022781"/>
    </source>
</evidence>
<reference evidence="27 28" key="1">
    <citation type="submission" date="2022-11" db="EMBL/GenBank/DDBJ databases">
        <title>Whole genome sequence of Eschrichtius robustus ER-17-0199.</title>
        <authorList>
            <person name="Bruniche-Olsen A."/>
            <person name="Black A.N."/>
            <person name="Fields C.J."/>
            <person name="Walden K."/>
            <person name="Dewoody J.A."/>
        </authorList>
    </citation>
    <scope>NUCLEOTIDE SEQUENCE [LARGE SCALE GENOMIC DNA]</scope>
    <source>
        <strain evidence="27">ER-17-0199</strain>
        <tissue evidence="27">Blubber</tissue>
    </source>
</reference>
<dbReference type="Gene3D" id="3.30.160.60">
    <property type="entry name" value="Classic Zinc Finger"/>
    <property type="match status" value="2"/>
</dbReference>
<dbReference type="SMART" id="SM00349">
    <property type="entry name" value="KRAB"/>
    <property type="match status" value="1"/>
</dbReference>
<comment type="similarity">
    <text evidence="2">Belongs to the ATPase F chain family.</text>
</comment>
<keyword evidence="17 24" id="KW-0472">Membrane</keyword>
<dbReference type="Gene3D" id="6.10.140.140">
    <property type="match status" value="1"/>
</dbReference>
<protein>
    <recommendedName>
        <fullName evidence="22">ATP synthase F(0) complex subunit f, mitochondrial</fullName>
    </recommendedName>
    <alternativeName>
        <fullName evidence="19">ATP synthase membrane subunit f</fullName>
    </alternativeName>
</protein>
<evidence type="ECO:0000256" key="24">
    <source>
        <dbReference type="SAM" id="Phobius"/>
    </source>
</evidence>
<dbReference type="GO" id="GO:0008270">
    <property type="term" value="F:zinc ion binding"/>
    <property type="evidence" value="ECO:0007669"/>
    <property type="project" value="UniProtKB-KW"/>
</dbReference>
<evidence type="ECO:0000256" key="5">
    <source>
        <dbReference type="ARBA" id="ARBA00022553"/>
    </source>
</evidence>
<keyword evidence="4" id="KW-0138">CF(0)</keyword>
<dbReference type="SUPFAM" id="SSF57667">
    <property type="entry name" value="beta-beta-alpha zinc fingers"/>
    <property type="match status" value="1"/>
</dbReference>
<feature type="domain" description="KRAB" evidence="26">
    <location>
        <begin position="6"/>
        <end position="77"/>
    </location>
</feature>
<evidence type="ECO:0000256" key="9">
    <source>
        <dbReference type="ARBA" id="ARBA00022771"/>
    </source>
</evidence>
<comment type="function">
    <text evidence="20">Subunit f, of the mitochondrial membrane ATP synthase complex (F(1)F(0) ATP synthase or Complex V) that produces ATP from ADP in the presence of a proton gradient across the membrane which is generated by electron transport complexes of the respiratory chain. ATP synthase complex consist of a soluble F(1) head domain - the catalytic core - and a membrane F(1) domain - the membrane proton channel. These two domains are linked by a central stalk rotating inside the F(1) region and a stationary peripheral stalk. During catalysis, ATP synthesis in the catalytic domain of F(1) is coupled via a rotary mechanism of the central stalk subunits to proton translocation. In vivo, can only synthesize ATP although its ATP hydrolase activity can be activated artificially in vitro. Part of the complex F(0) domain.</text>
</comment>
<dbReference type="PANTHER" id="PTHR13080:SF16">
    <property type="entry name" value="ATP SYNTHASE SUBUNIT F, MITOCHONDRIAL"/>
    <property type="match status" value="1"/>
</dbReference>
<proteinExistence type="inferred from homology"/>
<keyword evidence="18" id="KW-0066">ATP synthesis</keyword>
<keyword evidence="11" id="KW-0999">Mitochondrion inner membrane</keyword>
<evidence type="ECO:0000256" key="13">
    <source>
        <dbReference type="ARBA" id="ARBA00022989"/>
    </source>
</evidence>
<keyword evidence="12" id="KW-0862">Zinc</keyword>
<dbReference type="Pfam" id="PF01352">
    <property type="entry name" value="KRAB"/>
    <property type="match status" value="1"/>
</dbReference>
<dbReference type="Proteomes" id="UP001159641">
    <property type="component" value="Unassembled WGS sequence"/>
</dbReference>
<name>A0AB34HMM3_ESCRO</name>
<evidence type="ECO:0000256" key="22">
    <source>
        <dbReference type="ARBA" id="ARBA00070733"/>
    </source>
</evidence>
<evidence type="ECO:0000256" key="4">
    <source>
        <dbReference type="ARBA" id="ARBA00022547"/>
    </source>
</evidence>
<dbReference type="InterPro" id="IPR036236">
    <property type="entry name" value="Znf_C2H2_sf"/>
</dbReference>
<evidence type="ECO:0000256" key="23">
    <source>
        <dbReference type="PROSITE-ProRule" id="PRU00042"/>
    </source>
</evidence>
<keyword evidence="9 23" id="KW-0863">Zinc-finger</keyword>
<evidence type="ECO:0000256" key="15">
    <source>
        <dbReference type="ARBA" id="ARBA00023065"/>
    </source>
</evidence>
<keyword evidence="16" id="KW-0496">Mitochondrion</keyword>
<dbReference type="CDD" id="cd07765">
    <property type="entry name" value="KRAB_A-box"/>
    <property type="match status" value="1"/>
</dbReference>
<evidence type="ECO:0000256" key="7">
    <source>
        <dbReference type="ARBA" id="ARBA00022723"/>
    </source>
</evidence>
<evidence type="ECO:0000256" key="12">
    <source>
        <dbReference type="ARBA" id="ARBA00022833"/>
    </source>
</evidence>